<evidence type="ECO:0000313" key="1">
    <source>
        <dbReference type="EMBL" id="KAJ9094061.1"/>
    </source>
</evidence>
<sequence>MYSPPAPSHPYLAYSYPSPPSSGSLVTHSHTKPTYNKSNGFYKYLAPYLPSPSYSTGCNIPGHPTSSYNGNAYAYLSGTAAINAAQGTLGSYAATSAGGAGGSGVRPPAQQAYGQPQQQGYPGQQQQQQGYPGQPGQPQHQQAYGQPQQQAYGQPPQQAYGQSALGQPYGQPAAQQQQQQPYGQPPQQQQQQAYGQPQLSGYPGQPTQYPGAAMPAAMGGAGAMGGGAGMTTDVRYLVGILQHTVQDQRLQAFYPPQALEQIASRVAQTGALDRIIQEWRLPKEVALDLVKIALFDVVILCDDSGSMAFEQNGERIEDLKFNIRFLNSQYDGNNIASEAQAMQLVGSVKFSGLTPLGTSLDQKILQPMLLQPARANALRKPLLVICITDGAPAGEPADKVFEVISRAHDELARTRYGPDAVSFQFAQVGDDLKAESFLASLDAHPKVGPLIDSTGNYEMESAQFQRMSGQSMDPTLWLCKMLLGPIDS</sequence>
<comment type="caution">
    <text evidence="1">The sequence shown here is derived from an EMBL/GenBank/DDBJ whole genome shotgun (WGS) entry which is preliminary data.</text>
</comment>
<evidence type="ECO:0000313" key="2">
    <source>
        <dbReference type="Proteomes" id="UP001227268"/>
    </source>
</evidence>
<dbReference type="EMBL" id="JASBWT010000027">
    <property type="protein sequence ID" value="KAJ9094061.1"/>
    <property type="molecule type" value="Genomic_DNA"/>
</dbReference>
<keyword evidence="2" id="KW-1185">Reference proteome</keyword>
<gene>
    <name evidence="1" type="ORF">QFC21_006162</name>
</gene>
<protein>
    <submittedName>
        <fullName evidence="1">Uncharacterized protein</fullName>
    </submittedName>
</protein>
<organism evidence="1 2">
    <name type="scientific">Naganishia friedmannii</name>
    <dbReference type="NCBI Taxonomy" id="89922"/>
    <lineage>
        <taxon>Eukaryota</taxon>
        <taxon>Fungi</taxon>
        <taxon>Dikarya</taxon>
        <taxon>Basidiomycota</taxon>
        <taxon>Agaricomycotina</taxon>
        <taxon>Tremellomycetes</taxon>
        <taxon>Filobasidiales</taxon>
        <taxon>Filobasidiaceae</taxon>
        <taxon>Naganishia</taxon>
    </lineage>
</organism>
<dbReference type="Proteomes" id="UP001227268">
    <property type="component" value="Unassembled WGS sequence"/>
</dbReference>
<reference evidence="1" key="1">
    <citation type="submission" date="2023-04" db="EMBL/GenBank/DDBJ databases">
        <title>Draft Genome sequencing of Naganishia species isolated from polar environments using Oxford Nanopore Technology.</title>
        <authorList>
            <person name="Leo P."/>
            <person name="Venkateswaran K."/>
        </authorList>
    </citation>
    <scope>NUCLEOTIDE SEQUENCE</scope>
    <source>
        <strain evidence="1">MNA-CCFEE 5423</strain>
    </source>
</reference>
<name>A0ACC2V5W9_9TREE</name>
<proteinExistence type="predicted"/>
<accession>A0ACC2V5W9</accession>